<dbReference type="InterPro" id="IPR042271">
    <property type="entry name" value="Zinicin_2_N"/>
</dbReference>
<dbReference type="PANTHER" id="PTHR39420:SF1">
    <property type="entry name" value="HYDROLASE"/>
    <property type="match status" value="1"/>
</dbReference>
<dbReference type="Gene3D" id="1.20.150.30">
    <property type="entry name" value="Zincin-like metallopeptidase, N-terminal domain"/>
    <property type="match status" value="1"/>
</dbReference>
<evidence type="ECO:0000313" key="1">
    <source>
        <dbReference type="EMBL" id="CAA9516900.1"/>
    </source>
</evidence>
<dbReference type="Pfam" id="PF10103">
    <property type="entry name" value="Zincin_2"/>
    <property type="match status" value="1"/>
</dbReference>
<organism evidence="1">
    <name type="scientific">uncultured Solirubrobacteraceae bacterium</name>
    <dbReference type="NCBI Taxonomy" id="1162706"/>
    <lineage>
        <taxon>Bacteria</taxon>
        <taxon>Bacillati</taxon>
        <taxon>Actinomycetota</taxon>
        <taxon>Thermoleophilia</taxon>
        <taxon>Solirubrobacterales</taxon>
        <taxon>Solirubrobacteraceae</taxon>
        <taxon>environmental samples</taxon>
    </lineage>
</organism>
<gene>
    <name evidence="1" type="ORF">AVDCRST_MAG69-2822</name>
</gene>
<dbReference type="InterPro" id="IPR018766">
    <property type="entry name" value="Zinicin_2"/>
</dbReference>
<protein>
    <recommendedName>
        <fullName evidence="2">Coenzyme F420 biosynthesis-associated protein</fullName>
    </recommendedName>
</protein>
<reference evidence="1" key="1">
    <citation type="submission" date="2020-02" db="EMBL/GenBank/DDBJ databases">
        <authorList>
            <person name="Meier V. D."/>
        </authorList>
    </citation>
    <scope>NUCLEOTIDE SEQUENCE</scope>
    <source>
        <strain evidence="1">AVDCRST_MAG69</strain>
    </source>
</reference>
<feature type="non-terminal residue" evidence="1">
    <location>
        <position position="173"/>
    </location>
</feature>
<name>A0A6J4T8P1_9ACTN</name>
<dbReference type="SUPFAM" id="SSF55486">
    <property type="entry name" value="Metalloproteases ('zincins'), catalytic domain"/>
    <property type="match status" value="1"/>
</dbReference>
<dbReference type="PANTHER" id="PTHR39420">
    <property type="match status" value="1"/>
</dbReference>
<accession>A0A6J4T8P1</accession>
<dbReference type="AlphaFoldDB" id="A0A6J4T8P1"/>
<sequence length="173" mass="18251">MGGVIDWRLASTIAQGVAAASPAPEWRKFEAVAAPVAESERLISEYTGLVASEPLPRAESIDRATWVSANQASMKGVLDPVAEKVGSKLGGRLQSALNSGAGVLLAAEVGVLSGYLAQRVLGQFEFSVTDPSSPERLLFVGPNLADAATKLEADPDELLRWVALHETTHALQF</sequence>
<evidence type="ECO:0008006" key="2">
    <source>
        <dbReference type="Google" id="ProtNLM"/>
    </source>
</evidence>
<dbReference type="EMBL" id="CADCVP010000311">
    <property type="protein sequence ID" value="CAA9516900.1"/>
    <property type="molecule type" value="Genomic_DNA"/>
</dbReference>
<proteinExistence type="predicted"/>